<evidence type="ECO:0000256" key="1">
    <source>
        <dbReference type="ARBA" id="ARBA00004651"/>
    </source>
</evidence>
<evidence type="ECO:0000256" key="4">
    <source>
        <dbReference type="ARBA" id="ARBA00022679"/>
    </source>
</evidence>
<evidence type="ECO:0000256" key="8">
    <source>
        <dbReference type="SAM" id="Phobius"/>
    </source>
</evidence>
<dbReference type="GO" id="GO:0009103">
    <property type="term" value="P:lipopolysaccharide biosynthetic process"/>
    <property type="evidence" value="ECO:0007669"/>
    <property type="project" value="UniProtKB-ARBA"/>
</dbReference>
<evidence type="ECO:0000256" key="7">
    <source>
        <dbReference type="ARBA" id="ARBA00023136"/>
    </source>
</evidence>
<evidence type="ECO:0000313" key="9">
    <source>
        <dbReference type="EMBL" id="PIR43582.1"/>
    </source>
</evidence>
<evidence type="ECO:0000313" key="10">
    <source>
        <dbReference type="Proteomes" id="UP000230214"/>
    </source>
</evidence>
<feature type="transmembrane region" description="Helical" evidence="8">
    <location>
        <begin position="239"/>
        <end position="262"/>
    </location>
</feature>
<feature type="transmembrane region" description="Helical" evidence="8">
    <location>
        <begin position="334"/>
        <end position="352"/>
    </location>
</feature>
<organism evidence="9 10">
    <name type="scientific">candidate division WWE3 bacterium CG10_big_fil_rev_8_21_14_0_10_32_10</name>
    <dbReference type="NCBI Taxonomy" id="1975090"/>
    <lineage>
        <taxon>Bacteria</taxon>
        <taxon>Katanobacteria</taxon>
    </lineage>
</organism>
<keyword evidence="4" id="KW-0808">Transferase</keyword>
<feature type="transmembrane region" description="Helical" evidence="8">
    <location>
        <begin position="131"/>
        <end position="152"/>
    </location>
</feature>
<feature type="transmembrane region" description="Helical" evidence="8">
    <location>
        <begin position="188"/>
        <end position="205"/>
    </location>
</feature>
<proteinExistence type="predicted"/>
<feature type="transmembrane region" description="Helical" evidence="8">
    <location>
        <begin position="358"/>
        <end position="378"/>
    </location>
</feature>
<evidence type="ECO:0000256" key="6">
    <source>
        <dbReference type="ARBA" id="ARBA00022989"/>
    </source>
</evidence>
<keyword evidence="7 8" id="KW-0472">Membrane</keyword>
<evidence type="ECO:0000256" key="2">
    <source>
        <dbReference type="ARBA" id="ARBA00022475"/>
    </source>
</evidence>
<sequence>MIPLSYRKWLWSVTLLFVTLYTHLYRLGLDFVHNDAFHIKYWSFEFWDRFIHLHFDKLFLIIQPAVLTVWFNILGWKILNLFIKVGVIPSITGKEYELYLHIFQKIPQSVFIVLLTFIIYFFIKQVFNSKFAFWVTLIITIEPFLIYTTRIIQSDGVLAYLYFLSSIFFVKYLIDLKNIKNIFSISRHSKIILALSGFFGGLAFIEKSTAFLLIPSVLILSTIFGWIKTKNIKGTLNIISSCFLYFIPTFFITAFVMYPSFWGEPLYTLKRMTYDVFILGIKGLEVENFDYTITPHIHSYFYYFLTLLIRSSPWLKAGLIILVINYKKFLKNRFLLFLLIFPIIYFSIHELGNKKIDRYMSTVFIYLAFYSGIGYYYFYEFLSKIKKYKVKFIFNFIFLTYVFIAMFFLSVNYPAYYDPIFKSVVLKNDYIYDDLSSLSGYIETAEYLKKKYGANLKVASSDYKMLYLYYPGEVTEESPIYRPKPDYVLNGCNYRQGEAHYTKEKDIFVNGLCVKTLYKFN</sequence>
<keyword evidence="2" id="KW-1003">Cell membrane</keyword>
<comment type="caution">
    <text evidence="9">The sequence shown here is derived from an EMBL/GenBank/DDBJ whole genome shotgun (WGS) entry which is preliminary data.</text>
</comment>
<dbReference type="GO" id="GO:0005886">
    <property type="term" value="C:plasma membrane"/>
    <property type="evidence" value="ECO:0007669"/>
    <property type="project" value="UniProtKB-SubCell"/>
</dbReference>
<dbReference type="PANTHER" id="PTHR33908">
    <property type="entry name" value="MANNOSYLTRANSFERASE YKCB-RELATED"/>
    <property type="match status" value="1"/>
</dbReference>
<keyword evidence="3" id="KW-0328">Glycosyltransferase</keyword>
<dbReference type="InterPro" id="IPR050297">
    <property type="entry name" value="LipidA_mod_glycosyltrf_83"/>
</dbReference>
<feature type="transmembrane region" description="Helical" evidence="8">
    <location>
        <begin position="390"/>
        <end position="413"/>
    </location>
</feature>
<protein>
    <submittedName>
        <fullName evidence="9">Uncharacterized protein</fullName>
    </submittedName>
</protein>
<gene>
    <name evidence="9" type="ORF">COV24_02035</name>
</gene>
<feature type="transmembrane region" description="Helical" evidence="8">
    <location>
        <begin position="211"/>
        <end position="227"/>
    </location>
</feature>
<evidence type="ECO:0000256" key="5">
    <source>
        <dbReference type="ARBA" id="ARBA00022692"/>
    </source>
</evidence>
<comment type="subcellular location">
    <subcellularLocation>
        <location evidence="1">Cell membrane</location>
        <topology evidence="1">Multi-pass membrane protein</topology>
    </subcellularLocation>
</comment>
<dbReference type="Proteomes" id="UP000230214">
    <property type="component" value="Unassembled WGS sequence"/>
</dbReference>
<feature type="transmembrane region" description="Helical" evidence="8">
    <location>
        <begin position="300"/>
        <end position="322"/>
    </location>
</feature>
<feature type="transmembrane region" description="Helical" evidence="8">
    <location>
        <begin position="158"/>
        <end position="176"/>
    </location>
</feature>
<accession>A0A2H0RAM3</accession>
<feature type="transmembrane region" description="Helical" evidence="8">
    <location>
        <begin position="6"/>
        <end position="24"/>
    </location>
</feature>
<reference evidence="9 10" key="1">
    <citation type="submission" date="2017-09" db="EMBL/GenBank/DDBJ databases">
        <title>Depth-based differentiation of microbial function through sediment-hosted aquifers and enrichment of novel symbionts in the deep terrestrial subsurface.</title>
        <authorList>
            <person name="Probst A.J."/>
            <person name="Ladd B."/>
            <person name="Jarett J.K."/>
            <person name="Geller-Mcgrath D.E."/>
            <person name="Sieber C.M."/>
            <person name="Emerson J.B."/>
            <person name="Anantharaman K."/>
            <person name="Thomas B.C."/>
            <person name="Malmstrom R."/>
            <person name="Stieglmeier M."/>
            <person name="Klingl A."/>
            <person name="Woyke T."/>
            <person name="Ryan C.M."/>
            <person name="Banfield J.F."/>
        </authorList>
    </citation>
    <scope>NUCLEOTIDE SEQUENCE [LARGE SCALE GENOMIC DNA]</scope>
    <source>
        <strain evidence="9">CG10_big_fil_rev_8_21_14_0_10_32_10</strain>
    </source>
</reference>
<evidence type="ECO:0000256" key="3">
    <source>
        <dbReference type="ARBA" id="ARBA00022676"/>
    </source>
</evidence>
<dbReference type="GO" id="GO:0016763">
    <property type="term" value="F:pentosyltransferase activity"/>
    <property type="evidence" value="ECO:0007669"/>
    <property type="project" value="TreeGrafter"/>
</dbReference>
<keyword evidence="6 8" id="KW-1133">Transmembrane helix</keyword>
<dbReference type="PANTHER" id="PTHR33908:SF11">
    <property type="entry name" value="MEMBRANE PROTEIN"/>
    <property type="match status" value="1"/>
</dbReference>
<dbReference type="EMBL" id="PCXU01000018">
    <property type="protein sequence ID" value="PIR43582.1"/>
    <property type="molecule type" value="Genomic_DNA"/>
</dbReference>
<dbReference type="AlphaFoldDB" id="A0A2H0RAM3"/>
<feature type="transmembrane region" description="Helical" evidence="8">
    <location>
        <begin position="99"/>
        <end position="122"/>
    </location>
</feature>
<name>A0A2H0RAM3_UNCKA</name>
<keyword evidence="5 8" id="KW-0812">Transmembrane</keyword>